<dbReference type="EMBL" id="MU006249">
    <property type="protein sequence ID" value="KAF2818781.1"/>
    <property type="molecule type" value="Genomic_DNA"/>
</dbReference>
<evidence type="ECO:0000313" key="2">
    <source>
        <dbReference type="EMBL" id="KAF2818781.1"/>
    </source>
</evidence>
<proteinExistence type="predicted"/>
<keyword evidence="1" id="KW-1133">Transmembrane helix</keyword>
<gene>
    <name evidence="2" type="ORF">CC86DRAFT_363878</name>
</gene>
<evidence type="ECO:0000256" key="1">
    <source>
        <dbReference type="SAM" id="Phobius"/>
    </source>
</evidence>
<organism evidence="2 3">
    <name type="scientific">Ophiobolus disseminans</name>
    <dbReference type="NCBI Taxonomy" id="1469910"/>
    <lineage>
        <taxon>Eukaryota</taxon>
        <taxon>Fungi</taxon>
        <taxon>Dikarya</taxon>
        <taxon>Ascomycota</taxon>
        <taxon>Pezizomycotina</taxon>
        <taxon>Dothideomycetes</taxon>
        <taxon>Pleosporomycetidae</taxon>
        <taxon>Pleosporales</taxon>
        <taxon>Pleosporineae</taxon>
        <taxon>Phaeosphaeriaceae</taxon>
        <taxon>Ophiobolus</taxon>
    </lineage>
</organism>
<reference evidence="2" key="1">
    <citation type="journal article" date="2020" name="Stud. Mycol.">
        <title>101 Dothideomycetes genomes: a test case for predicting lifestyles and emergence of pathogens.</title>
        <authorList>
            <person name="Haridas S."/>
            <person name="Albert R."/>
            <person name="Binder M."/>
            <person name="Bloem J."/>
            <person name="Labutti K."/>
            <person name="Salamov A."/>
            <person name="Andreopoulos B."/>
            <person name="Baker S."/>
            <person name="Barry K."/>
            <person name="Bills G."/>
            <person name="Bluhm B."/>
            <person name="Cannon C."/>
            <person name="Castanera R."/>
            <person name="Culley D."/>
            <person name="Daum C."/>
            <person name="Ezra D."/>
            <person name="Gonzalez J."/>
            <person name="Henrissat B."/>
            <person name="Kuo A."/>
            <person name="Liang C."/>
            <person name="Lipzen A."/>
            <person name="Lutzoni F."/>
            <person name="Magnuson J."/>
            <person name="Mondo S."/>
            <person name="Nolan M."/>
            <person name="Ohm R."/>
            <person name="Pangilinan J."/>
            <person name="Park H.-J."/>
            <person name="Ramirez L."/>
            <person name="Alfaro M."/>
            <person name="Sun H."/>
            <person name="Tritt A."/>
            <person name="Yoshinaga Y."/>
            <person name="Zwiers L.-H."/>
            <person name="Turgeon B."/>
            <person name="Goodwin S."/>
            <person name="Spatafora J."/>
            <person name="Crous P."/>
            <person name="Grigoriev I."/>
        </authorList>
    </citation>
    <scope>NUCLEOTIDE SEQUENCE</scope>
    <source>
        <strain evidence="2">CBS 113818</strain>
    </source>
</reference>
<name>A0A6A6ZCD3_9PLEO</name>
<dbReference type="AlphaFoldDB" id="A0A6A6ZCD3"/>
<keyword evidence="1" id="KW-0812">Transmembrane</keyword>
<dbReference type="OrthoDB" id="2386090at2759"/>
<sequence>MQPRFNAFTAAVKGSSSWSRTARPTLRTRISQFVCRTCQQKFSTSPSLRLFGRGVAKPVERDRKYKSRLLIYDAGDARTTWISFWKALALLQCGTTAVFAVPPLWKNENQPDPNLRKAQAILVGILGTIPTLTLAYFTAPFVHQVFLQIPEHARRNRKDLMRFANMLTTKPVDTANTKLEFVTLRIFPFRKYTSAFLHELRALPPRKMRLANIELPKNNAWVKRQREKGLFKRIYEIISEPRFKFYVKEGKLYTMKTGVPGVWEEVARRIQEQTQTELDVTGQMKTGVKKPVIVRRPAPPVIIRERVKRQTSRASGR</sequence>
<protein>
    <submittedName>
        <fullName evidence="2">Uncharacterized protein</fullName>
    </submittedName>
</protein>
<dbReference type="Proteomes" id="UP000799424">
    <property type="component" value="Unassembled WGS sequence"/>
</dbReference>
<feature type="transmembrane region" description="Helical" evidence="1">
    <location>
        <begin position="120"/>
        <end position="147"/>
    </location>
</feature>
<evidence type="ECO:0000313" key="3">
    <source>
        <dbReference type="Proteomes" id="UP000799424"/>
    </source>
</evidence>
<keyword evidence="3" id="KW-1185">Reference proteome</keyword>
<accession>A0A6A6ZCD3</accession>
<keyword evidence="1" id="KW-0472">Membrane</keyword>